<dbReference type="RefSeq" id="WP_184789550.1">
    <property type="nucleotide sequence ID" value="NZ_BONT01000058.1"/>
</dbReference>
<dbReference type="InterPro" id="IPR011527">
    <property type="entry name" value="ABC1_TM_dom"/>
</dbReference>
<dbReference type="InterPro" id="IPR036640">
    <property type="entry name" value="ABC1_TM_sf"/>
</dbReference>
<feature type="transmembrane region" description="Helical" evidence="5">
    <location>
        <begin position="347"/>
        <end position="365"/>
    </location>
</feature>
<sequence>MRRLWGIIASRRQRDDDTVDAEVVALPELEPQGWQTHDKALVEASFLTMARRLPALVSRALSSAWQASPAMTVTCVALNLAAGVSTTFGLLATQGVATALLSAGATPERLRAAVPSLVVVGAAMATRSALSMAAGWAQARLRPLVLNAVEAEFFATTTTMRLAAFDDAALADDMGKSRQRGAEAMMTLVQKAIDVITGLAGVAAVAGALVIIHPVLLALLVAAAFPAGWAAVRAARVEYVSWFTRIARRRRIWILETLMASRDSAAEVRSLSLAAWLMGEHRKVVTTETRADFDVLRTQTFSRAIGGAAGGLAGIGVYAALGWLMLIGAVPLSAAATAVLALQSGRTSLSLLIMAVNSLFELGLVRHEALMFRVEVRDLCRVAVVAAA</sequence>
<feature type="transmembrane region" description="Helical" evidence="5">
    <location>
        <begin position="215"/>
        <end position="235"/>
    </location>
</feature>
<feature type="transmembrane region" description="Helical" evidence="5">
    <location>
        <begin position="304"/>
        <end position="327"/>
    </location>
</feature>
<dbReference type="Gene3D" id="1.20.1560.10">
    <property type="entry name" value="ABC transporter type 1, transmembrane domain"/>
    <property type="match status" value="1"/>
</dbReference>
<keyword evidence="4 5" id="KW-0472">Membrane</keyword>
<evidence type="ECO:0000256" key="1">
    <source>
        <dbReference type="ARBA" id="ARBA00004651"/>
    </source>
</evidence>
<keyword evidence="7" id="KW-0575">Peroxidase</keyword>
<evidence type="ECO:0000313" key="8">
    <source>
        <dbReference type="Proteomes" id="UP000548476"/>
    </source>
</evidence>
<keyword evidence="8" id="KW-1185">Reference proteome</keyword>
<gene>
    <name evidence="7" type="ORF">HNR73_004579</name>
</gene>
<name>A0A841FKL6_9ACTN</name>
<dbReference type="AlphaFoldDB" id="A0A841FKL6"/>
<dbReference type="GO" id="GO:0004601">
    <property type="term" value="F:peroxidase activity"/>
    <property type="evidence" value="ECO:0007669"/>
    <property type="project" value="UniProtKB-KW"/>
</dbReference>
<dbReference type="GO" id="GO:0140359">
    <property type="term" value="F:ABC-type transporter activity"/>
    <property type="evidence" value="ECO:0007669"/>
    <property type="project" value="InterPro"/>
</dbReference>
<dbReference type="GO" id="GO:0005886">
    <property type="term" value="C:plasma membrane"/>
    <property type="evidence" value="ECO:0007669"/>
    <property type="project" value="UniProtKB-SubCell"/>
</dbReference>
<protein>
    <submittedName>
        <fullName evidence="7">Alkylhydroperoxidase/carboxymuconolactone decarboxylase family protein YurZ</fullName>
    </submittedName>
</protein>
<evidence type="ECO:0000256" key="3">
    <source>
        <dbReference type="ARBA" id="ARBA00022989"/>
    </source>
</evidence>
<comment type="subcellular location">
    <subcellularLocation>
        <location evidence="1">Cell membrane</location>
        <topology evidence="1">Multi-pass membrane protein</topology>
    </subcellularLocation>
</comment>
<keyword evidence="3 5" id="KW-1133">Transmembrane helix</keyword>
<evidence type="ECO:0000256" key="5">
    <source>
        <dbReference type="SAM" id="Phobius"/>
    </source>
</evidence>
<keyword evidence="7" id="KW-0560">Oxidoreductase</keyword>
<reference evidence="7 8" key="1">
    <citation type="submission" date="2020-08" db="EMBL/GenBank/DDBJ databases">
        <title>Genomic Encyclopedia of Type Strains, Phase IV (KMG-IV): sequencing the most valuable type-strain genomes for metagenomic binning, comparative biology and taxonomic classification.</title>
        <authorList>
            <person name="Goeker M."/>
        </authorList>
    </citation>
    <scope>NUCLEOTIDE SEQUENCE [LARGE SCALE GENOMIC DNA]</scope>
    <source>
        <strain evidence="7 8">YIM 65646</strain>
    </source>
</reference>
<dbReference type="SUPFAM" id="SSF90123">
    <property type="entry name" value="ABC transporter transmembrane region"/>
    <property type="match status" value="1"/>
</dbReference>
<evidence type="ECO:0000256" key="4">
    <source>
        <dbReference type="ARBA" id="ARBA00023136"/>
    </source>
</evidence>
<keyword evidence="2 5" id="KW-0812">Transmembrane</keyword>
<proteinExistence type="predicted"/>
<dbReference type="PROSITE" id="PS50929">
    <property type="entry name" value="ABC_TM1F"/>
    <property type="match status" value="1"/>
</dbReference>
<dbReference type="Proteomes" id="UP000548476">
    <property type="component" value="Unassembled WGS sequence"/>
</dbReference>
<comment type="caution">
    <text evidence="7">The sequence shown here is derived from an EMBL/GenBank/DDBJ whole genome shotgun (WGS) entry which is preliminary data.</text>
</comment>
<evidence type="ECO:0000259" key="6">
    <source>
        <dbReference type="PROSITE" id="PS50929"/>
    </source>
</evidence>
<organism evidence="7 8">
    <name type="scientific">Phytomonospora endophytica</name>
    <dbReference type="NCBI Taxonomy" id="714109"/>
    <lineage>
        <taxon>Bacteria</taxon>
        <taxon>Bacillati</taxon>
        <taxon>Actinomycetota</taxon>
        <taxon>Actinomycetes</taxon>
        <taxon>Micromonosporales</taxon>
        <taxon>Micromonosporaceae</taxon>
        <taxon>Phytomonospora</taxon>
    </lineage>
</organism>
<evidence type="ECO:0000256" key="2">
    <source>
        <dbReference type="ARBA" id="ARBA00022692"/>
    </source>
</evidence>
<dbReference type="EMBL" id="JACHGT010000010">
    <property type="protein sequence ID" value="MBB6036706.1"/>
    <property type="molecule type" value="Genomic_DNA"/>
</dbReference>
<feature type="transmembrane region" description="Helical" evidence="5">
    <location>
        <begin position="188"/>
        <end position="209"/>
    </location>
</feature>
<accession>A0A841FKL6</accession>
<feature type="domain" description="ABC transmembrane type-1" evidence="6">
    <location>
        <begin position="73"/>
        <end position="361"/>
    </location>
</feature>
<evidence type="ECO:0000313" key="7">
    <source>
        <dbReference type="EMBL" id="MBB6036706.1"/>
    </source>
</evidence>
<dbReference type="GO" id="GO:0005524">
    <property type="term" value="F:ATP binding"/>
    <property type="evidence" value="ECO:0007669"/>
    <property type="project" value="InterPro"/>
</dbReference>